<dbReference type="OrthoDB" id="4205486at2759"/>
<evidence type="ECO:0000313" key="8">
    <source>
        <dbReference type="Proteomes" id="UP000316270"/>
    </source>
</evidence>
<dbReference type="Pfam" id="PF14880">
    <property type="entry name" value="COX14"/>
    <property type="match status" value="1"/>
</dbReference>
<feature type="transmembrane region" description="Helical" evidence="6">
    <location>
        <begin position="78"/>
        <end position="99"/>
    </location>
</feature>
<dbReference type="STRING" id="50376.A0A517LJ07"/>
<comment type="subcellular location">
    <subcellularLocation>
        <location evidence="1">Membrane</location>
        <topology evidence="1">Single-pass membrane protein</topology>
    </subcellularLocation>
</comment>
<evidence type="ECO:0000256" key="6">
    <source>
        <dbReference type="SAM" id="Phobius"/>
    </source>
</evidence>
<dbReference type="InterPro" id="IPR029208">
    <property type="entry name" value="COX14"/>
</dbReference>
<name>A0A517LJ07_9PEZI</name>
<keyword evidence="4 6" id="KW-0472">Membrane</keyword>
<feature type="region of interest" description="Disordered" evidence="5">
    <location>
        <begin position="220"/>
        <end position="246"/>
    </location>
</feature>
<evidence type="ECO:0000256" key="3">
    <source>
        <dbReference type="ARBA" id="ARBA00022989"/>
    </source>
</evidence>
<evidence type="ECO:0000256" key="5">
    <source>
        <dbReference type="SAM" id="MobiDB-lite"/>
    </source>
</evidence>
<reference evidence="7 8" key="1">
    <citation type="submission" date="2019-07" db="EMBL/GenBank/DDBJ databases">
        <title>Finished genome of Venturia effusa.</title>
        <authorList>
            <person name="Young C.A."/>
            <person name="Cox M.P."/>
            <person name="Ganley A.R.D."/>
            <person name="David W.J."/>
        </authorList>
    </citation>
    <scope>NUCLEOTIDE SEQUENCE [LARGE SCALE GENOMIC DNA]</scope>
    <source>
        <strain evidence="8">albino</strain>
    </source>
</reference>
<keyword evidence="8" id="KW-1185">Reference proteome</keyword>
<organism evidence="7 8">
    <name type="scientific">Venturia effusa</name>
    <dbReference type="NCBI Taxonomy" id="50376"/>
    <lineage>
        <taxon>Eukaryota</taxon>
        <taxon>Fungi</taxon>
        <taxon>Dikarya</taxon>
        <taxon>Ascomycota</taxon>
        <taxon>Pezizomycotina</taxon>
        <taxon>Dothideomycetes</taxon>
        <taxon>Pleosporomycetidae</taxon>
        <taxon>Venturiales</taxon>
        <taxon>Venturiaceae</taxon>
        <taxon>Venturia</taxon>
    </lineage>
</organism>
<dbReference type="AlphaFoldDB" id="A0A517LJ07"/>
<dbReference type="Proteomes" id="UP000316270">
    <property type="component" value="Chromosome 13"/>
</dbReference>
<accession>A0A517LJ07</accession>
<evidence type="ECO:0000256" key="1">
    <source>
        <dbReference type="ARBA" id="ARBA00004167"/>
    </source>
</evidence>
<sequence>MANKDPTLFTATSPVATAKPTPKNTRIAIGGPAPPGETPLQKVARLREAARKAKAANESPAERLIEKGRLWADRAHRFTTLSLIGFTAIAGVVVAISLGDMIVYNRRKRNEWYVVQQELHKRDLLAARAAMSEGTANEDQILLLNQERLREEAEAEKLQKKGMFAKAKESIFGTEKKEEKRGGTMGITGITGITGRDTQKEDLGVVKAVQEKVAEGKEKVKSLDVRPADQNAVQAHAPKTISGGPLDQIAEKVAESASKTTKSWADWILRR</sequence>
<feature type="region of interest" description="Disordered" evidence="5">
    <location>
        <begin position="1"/>
        <end position="39"/>
    </location>
</feature>
<keyword evidence="2 6" id="KW-0812">Transmembrane</keyword>
<evidence type="ECO:0000256" key="2">
    <source>
        <dbReference type="ARBA" id="ARBA00022692"/>
    </source>
</evidence>
<gene>
    <name evidence="7" type="ORF">FKW77_006221</name>
</gene>
<keyword evidence="3 6" id="KW-1133">Transmembrane helix</keyword>
<protein>
    <recommendedName>
        <fullName evidence="9">Cytochrome oxidase c assembly-domain-containing protein</fullName>
    </recommendedName>
</protein>
<dbReference type="EMBL" id="CP042197">
    <property type="protein sequence ID" value="QDS75587.1"/>
    <property type="molecule type" value="Genomic_DNA"/>
</dbReference>
<proteinExistence type="predicted"/>
<dbReference type="GO" id="GO:0016020">
    <property type="term" value="C:membrane"/>
    <property type="evidence" value="ECO:0007669"/>
    <property type="project" value="UniProtKB-SubCell"/>
</dbReference>
<evidence type="ECO:0008006" key="9">
    <source>
        <dbReference type="Google" id="ProtNLM"/>
    </source>
</evidence>
<evidence type="ECO:0000313" key="7">
    <source>
        <dbReference type="EMBL" id="QDS75587.1"/>
    </source>
</evidence>
<evidence type="ECO:0000256" key="4">
    <source>
        <dbReference type="ARBA" id="ARBA00023136"/>
    </source>
</evidence>